<dbReference type="GO" id="GO:0005886">
    <property type="term" value="C:plasma membrane"/>
    <property type="evidence" value="ECO:0007669"/>
    <property type="project" value="UniProtKB-SubCell"/>
</dbReference>
<gene>
    <name evidence="10" type="ORF">FHW18_005031</name>
</gene>
<keyword evidence="5 8" id="KW-1133">Transmembrane helix</keyword>
<dbReference type="CDD" id="cd07185">
    <property type="entry name" value="OmpA_C-like"/>
    <property type="match status" value="1"/>
</dbReference>
<dbReference type="EMBL" id="JACBYR010000003">
    <property type="protein sequence ID" value="NYE85712.1"/>
    <property type="molecule type" value="Genomic_DNA"/>
</dbReference>
<dbReference type="InterPro" id="IPR036737">
    <property type="entry name" value="OmpA-like_sf"/>
</dbReference>
<feature type="transmembrane region" description="Helical" evidence="8">
    <location>
        <begin position="30"/>
        <end position="49"/>
    </location>
</feature>
<keyword evidence="4 8" id="KW-0812">Transmembrane</keyword>
<sequence length="304" mass="33187">MAAKEGVAPIIIRRARKRPHAAHHGGMWKIAYADFVTAMMAFFLLMWLLTTSAEADLKGIATYFQTPIKLTVSSGKVAGDPATIMNAGGRDLTRPVGHNRTADADLERRERRQLESFKTQLESLVAGQATLKQFKDQILMDITDEGLRIQIVDEKNRPMFDTGKTVLKDYSKIILAELARALNGVPNKLSISGHTDATAYAGGDAGYSNWELSADRANAARRTMLSAGMDPTKALRVVGLSDSVPFTEVDPRAPQNRRISIVVLNKRSEEFLKKGGVSADVPAIPEALEVEGAPWRVSATTDAR</sequence>
<comment type="similarity">
    <text evidence="2">Belongs to the MotB family.</text>
</comment>
<feature type="domain" description="OmpA-like" evidence="9">
    <location>
        <begin position="147"/>
        <end position="267"/>
    </location>
</feature>
<dbReference type="PROSITE" id="PS51123">
    <property type="entry name" value="OMPA_2"/>
    <property type="match status" value="1"/>
</dbReference>
<dbReference type="AlphaFoldDB" id="A0A7Y9LPA3"/>
<reference evidence="10 11" key="1">
    <citation type="submission" date="2020-07" db="EMBL/GenBank/DDBJ databases">
        <title>Genomic Encyclopedia of Type Strains, Phase IV (KMG-V): Genome sequencing to study the core and pangenomes of soil and plant-associated prokaryotes.</title>
        <authorList>
            <person name="Whitman W."/>
        </authorList>
    </citation>
    <scope>NUCLEOTIDE SEQUENCE [LARGE SCALE GENOMIC DNA]</scope>
    <source>
        <strain evidence="10 11">SAS40</strain>
    </source>
</reference>
<dbReference type="Gene3D" id="3.30.1330.60">
    <property type="entry name" value="OmpA-like domain"/>
    <property type="match status" value="1"/>
</dbReference>
<evidence type="ECO:0000256" key="7">
    <source>
        <dbReference type="PROSITE-ProRule" id="PRU00473"/>
    </source>
</evidence>
<organism evidence="10 11">
    <name type="scientific">Pigmentiphaga litoralis</name>
    <dbReference type="NCBI Taxonomy" id="516702"/>
    <lineage>
        <taxon>Bacteria</taxon>
        <taxon>Pseudomonadati</taxon>
        <taxon>Pseudomonadota</taxon>
        <taxon>Betaproteobacteria</taxon>
        <taxon>Burkholderiales</taxon>
        <taxon>Alcaligenaceae</taxon>
        <taxon>Pigmentiphaga</taxon>
    </lineage>
</organism>
<dbReference type="Proteomes" id="UP000542125">
    <property type="component" value="Unassembled WGS sequence"/>
</dbReference>
<protein>
    <submittedName>
        <fullName evidence="10">Chemotaxis protein MotB</fullName>
    </submittedName>
</protein>
<keyword evidence="3" id="KW-1003">Cell membrane</keyword>
<comment type="subcellular location">
    <subcellularLocation>
        <location evidence="1">Cell membrane</location>
        <topology evidence="1">Single-pass membrane protein</topology>
    </subcellularLocation>
</comment>
<proteinExistence type="inferred from homology"/>
<accession>A0A7Y9LPA3</accession>
<dbReference type="PANTHER" id="PTHR30329">
    <property type="entry name" value="STATOR ELEMENT OF FLAGELLAR MOTOR COMPLEX"/>
    <property type="match status" value="1"/>
</dbReference>
<evidence type="ECO:0000313" key="11">
    <source>
        <dbReference type="Proteomes" id="UP000542125"/>
    </source>
</evidence>
<dbReference type="InterPro" id="IPR025713">
    <property type="entry name" value="MotB-like_N_dom"/>
</dbReference>
<comment type="caution">
    <text evidence="10">The sequence shown here is derived from an EMBL/GenBank/DDBJ whole genome shotgun (WGS) entry which is preliminary data.</text>
</comment>
<evidence type="ECO:0000256" key="2">
    <source>
        <dbReference type="ARBA" id="ARBA00008914"/>
    </source>
</evidence>
<dbReference type="InterPro" id="IPR006665">
    <property type="entry name" value="OmpA-like"/>
</dbReference>
<dbReference type="InterPro" id="IPR050330">
    <property type="entry name" value="Bact_OuterMem_StrucFunc"/>
</dbReference>
<dbReference type="SUPFAM" id="SSF103088">
    <property type="entry name" value="OmpA-like"/>
    <property type="match status" value="1"/>
</dbReference>
<keyword evidence="6 7" id="KW-0472">Membrane</keyword>
<evidence type="ECO:0000256" key="6">
    <source>
        <dbReference type="ARBA" id="ARBA00023136"/>
    </source>
</evidence>
<evidence type="ECO:0000256" key="1">
    <source>
        <dbReference type="ARBA" id="ARBA00004162"/>
    </source>
</evidence>
<evidence type="ECO:0000259" key="9">
    <source>
        <dbReference type="PROSITE" id="PS51123"/>
    </source>
</evidence>
<dbReference type="Pfam" id="PF00691">
    <property type="entry name" value="OmpA"/>
    <property type="match status" value="1"/>
</dbReference>
<evidence type="ECO:0000256" key="5">
    <source>
        <dbReference type="ARBA" id="ARBA00022989"/>
    </source>
</evidence>
<dbReference type="RefSeq" id="WP_179590050.1">
    <property type="nucleotide sequence ID" value="NZ_JACBYR010000003.1"/>
</dbReference>
<evidence type="ECO:0000256" key="3">
    <source>
        <dbReference type="ARBA" id="ARBA00022475"/>
    </source>
</evidence>
<dbReference type="NCBIfam" id="NF006548">
    <property type="entry name" value="PRK09041.1"/>
    <property type="match status" value="1"/>
</dbReference>
<dbReference type="Pfam" id="PF13677">
    <property type="entry name" value="MotB_plug"/>
    <property type="match status" value="1"/>
</dbReference>
<name>A0A7Y9LPA3_9BURK</name>
<evidence type="ECO:0000256" key="4">
    <source>
        <dbReference type="ARBA" id="ARBA00022692"/>
    </source>
</evidence>
<evidence type="ECO:0000313" key="10">
    <source>
        <dbReference type="EMBL" id="NYE85712.1"/>
    </source>
</evidence>
<keyword evidence="11" id="KW-1185">Reference proteome</keyword>
<dbReference type="PANTHER" id="PTHR30329:SF21">
    <property type="entry name" value="LIPOPROTEIN YIAD-RELATED"/>
    <property type="match status" value="1"/>
</dbReference>
<evidence type="ECO:0000256" key="8">
    <source>
        <dbReference type="SAM" id="Phobius"/>
    </source>
</evidence>